<evidence type="ECO:0000313" key="2">
    <source>
        <dbReference type="Proteomes" id="UP000270296"/>
    </source>
</evidence>
<reference evidence="3" key="1">
    <citation type="submission" date="2016-06" db="UniProtKB">
        <authorList>
            <consortium name="WormBaseParasite"/>
        </authorList>
    </citation>
    <scope>IDENTIFICATION</scope>
</reference>
<dbReference type="AlphaFoldDB" id="A0A183I8V3"/>
<sequence>MNDSNAHTRIASASLCLPMFSCWPMAICEARSTSVQPLTKHPFARQGGAERYGKVEEITSFSNSSRECAILQRTKRSTFRNADRPLATQCKYICDVNNVGVHTAKTYTKQGRPQNDYADRRSDWKVGLRLDTSCIAAAAAQPITALSSADSPRDCDCPPEGHPAFAVCYSSVTTRRAVEKKIS</sequence>
<evidence type="ECO:0000313" key="3">
    <source>
        <dbReference type="WBParaSite" id="SBAD_0000005401-mRNA-1"/>
    </source>
</evidence>
<dbReference type="WBParaSite" id="SBAD_0000005401-mRNA-1">
    <property type="protein sequence ID" value="SBAD_0000005401-mRNA-1"/>
    <property type="gene ID" value="SBAD_0000005401"/>
</dbReference>
<accession>A0A183I8V3</accession>
<protein>
    <submittedName>
        <fullName evidence="3">Secreted protein</fullName>
    </submittedName>
</protein>
<dbReference type="EMBL" id="UZAM01000050">
    <property type="protein sequence ID" value="VDO78965.1"/>
    <property type="molecule type" value="Genomic_DNA"/>
</dbReference>
<organism evidence="3">
    <name type="scientific">Soboliphyme baturini</name>
    <dbReference type="NCBI Taxonomy" id="241478"/>
    <lineage>
        <taxon>Eukaryota</taxon>
        <taxon>Metazoa</taxon>
        <taxon>Ecdysozoa</taxon>
        <taxon>Nematoda</taxon>
        <taxon>Enoplea</taxon>
        <taxon>Dorylaimia</taxon>
        <taxon>Dioctophymatida</taxon>
        <taxon>Dioctophymatoidea</taxon>
        <taxon>Soboliphymatidae</taxon>
        <taxon>Soboliphyme</taxon>
    </lineage>
</organism>
<proteinExistence type="predicted"/>
<dbReference type="Proteomes" id="UP000270296">
    <property type="component" value="Unassembled WGS sequence"/>
</dbReference>
<name>A0A183I8V3_9BILA</name>
<keyword evidence="2" id="KW-1185">Reference proteome</keyword>
<reference evidence="1 2" key="2">
    <citation type="submission" date="2018-11" db="EMBL/GenBank/DDBJ databases">
        <authorList>
            <consortium name="Pathogen Informatics"/>
        </authorList>
    </citation>
    <scope>NUCLEOTIDE SEQUENCE [LARGE SCALE GENOMIC DNA]</scope>
</reference>
<evidence type="ECO:0000313" key="1">
    <source>
        <dbReference type="EMBL" id="VDO78965.1"/>
    </source>
</evidence>
<gene>
    <name evidence="1" type="ORF">SBAD_LOCUS46</name>
</gene>